<evidence type="ECO:0000313" key="10">
    <source>
        <dbReference type="Proteomes" id="UP000823863"/>
    </source>
</evidence>
<dbReference type="PANTHER" id="PTHR45859:SF1">
    <property type="entry name" value="TRANSLATION INITIATION FACTOR EIF-2B SUBUNIT BETA"/>
    <property type="match status" value="1"/>
</dbReference>
<comment type="subcellular location">
    <subcellularLocation>
        <location evidence="1">Cytoplasm</location>
        <location evidence="1">Cytosol</location>
    </subcellularLocation>
</comment>
<evidence type="ECO:0000256" key="2">
    <source>
        <dbReference type="ARBA" id="ARBA00022490"/>
    </source>
</evidence>
<dbReference type="InterPro" id="IPR042529">
    <property type="entry name" value="IF_2B-like_C"/>
</dbReference>
<keyword evidence="3 9" id="KW-0396">Initiation factor</keyword>
<dbReference type="InterPro" id="IPR037171">
    <property type="entry name" value="NagB/RpiA_transferase-like"/>
</dbReference>
<dbReference type="Gene3D" id="3.40.50.10470">
    <property type="entry name" value="Translation initiation factor eif-2b, domain 2"/>
    <property type="match status" value="1"/>
</dbReference>
<gene>
    <name evidence="9" type="ORF">H9931_12710</name>
</gene>
<evidence type="ECO:0000256" key="4">
    <source>
        <dbReference type="ARBA" id="ARBA00022917"/>
    </source>
</evidence>
<reference evidence="9" key="1">
    <citation type="journal article" date="2021" name="PeerJ">
        <title>Extensive microbial diversity within the chicken gut microbiome revealed by metagenomics and culture.</title>
        <authorList>
            <person name="Gilroy R."/>
            <person name="Ravi A."/>
            <person name="Getino M."/>
            <person name="Pursley I."/>
            <person name="Horton D.L."/>
            <person name="Alikhan N.F."/>
            <person name="Baker D."/>
            <person name="Gharbi K."/>
            <person name="Hall N."/>
            <person name="Watson M."/>
            <person name="Adriaenssens E.M."/>
            <person name="Foster-Nyarko E."/>
            <person name="Jarju S."/>
            <person name="Secka A."/>
            <person name="Antonio M."/>
            <person name="Oren A."/>
            <person name="Chaudhuri R.R."/>
            <person name="La Ragione R."/>
            <person name="Hildebrand F."/>
            <person name="Pallen M.J."/>
        </authorList>
    </citation>
    <scope>NUCLEOTIDE SEQUENCE</scope>
    <source>
        <strain evidence="9">CHK198-12963</strain>
    </source>
</reference>
<reference evidence="9" key="2">
    <citation type="submission" date="2021-04" db="EMBL/GenBank/DDBJ databases">
        <authorList>
            <person name="Gilroy R."/>
        </authorList>
    </citation>
    <scope>NUCLEOTIDE SEQUENCE</scope>
    <source>
        <strain evidence="9">CHK198-12963</strain>
    </source>
</reference>
<organism evidence="9 10">
    <name type="scientific">Candidatus Enterocloster excrementigallinarum</name>
    <dbReference type="NCBI Taxonomy" id="2838558"/>
    <lineage>
        <taxon>Bacteria</taxon>
        <taxon>Bacillati</taxon>
        <taxon>Bacillota</taxon>
        <taxon>Clostridia</taxon>
        <taxon>Lachnospirales</taxon>
        <taxon>Lachnospiraceae</taxon>
        <taxon>Enterocloster</taxon>
    </lineage>
</organism>
<evidence type="ECO:0000256" key="3">
    <source>
        <dbReference type="ARBA" id="ARBA00022540"/>
    </source>
</evidence>
<protein>
    <recommendedName>
        <fullName evidence="5">Translation initiation factor eIF2B subunit beta</fullName>
    </recommendedName>
    <alternativeName>
        <fullName evidence="6">eIF2B GDP-GTP exchange factor subunit beta</fullName>
    </alternativeName>
</protein>
<proteinExistence type="inferred from homology"/>
<dbReference type="InterPro" id="IPR051855">
    <property type="entry name" value="eIF2B_beta_subunit"/>
</dbReference>
<dbReference type="GO" id="GO:0005085">
    <property type="term" value="F:guanyl-nucleotide exchange factor activity"/>
    <property type="evidence" value="ECO:0007669"/>
    <property type="project" value="TreeGrafter"/>
</dbReference>
<evidence type="ECO:0000256" key="7">
    <source>
        <dbReference type="ARBA" id="ARBA00046432"/>
    </source>
</evidence>
<comment type="caution">
    <text evidence="9">The sequence shown here is derived from an EMBL/GenBank/DDBJ whole genome shotgun (WGS) entry which is preliminary data.</text>
</comment>
<evidence type="ECO:0000256" key="8">
    <source>
        <dbReference type="RuleBase" id="RU003814"/>
    </source>
</evidence>
<comment type="similarity">
    <text evidence="8">Belongs to the eIF-2B alpha/beta/delta subunits family.</text>
</comment>
<dbReference type="GO" id="GO:0003743">
    <property type="term" value="F:translation initiation factor activity"/>
    <property type="evidence" value="ECO:0007669"/>
    <property type="project" value="UniProtKB-KW"/>
</dbReference>
<dbReference type="Proteomes" id="UP000823863">
    <property type="component" value="Unassembled WGS sequence"/>
</dbReference>
<keyword evidence="4" id="KW-0648">Protein biosynthesis</keyword>
<evidence type="ECO:0000256" key="5">
    <source>
        <dbReference type="ARBA" id="ARBA00044122"/>
    </source>
</evidence>
<dbReference type="PANTHER" id="PTHR45859">
    <property type="entry name" value="TRANSLATION INITIATION FACTOR EIF-2B SUBUNIT BETA"/>
    <property type="match status" value="1"/>
</dbReference>
<dbReference type="GO" id="GO:0005829">
    <property type="term" value="C:cytosol"/>
    <property type="evidence" value="ECO:0007669"/>
    <property type="project" value="UniProtKB-SubCell"/>
</dbReference>
<comment type="subunit">
    <text evidence="7">Component of the translation initiation factor 2B (eIF2B) complex which is a heterodecamer of two sets of five different subunits: alpha, beta, gamma, delta and epsilon. Subunits alpha, beta and delta comprise a regulatory subcomplex and subunits epsilon and gamma comprise a catalytic subcomplex. Within the complex, the hexameric regulatory complex resides at the center, with the two heterodimeric catalytic subcomplexes bound on opposite sides.</text>
</comment>
<dbReference type="InterPro" id="IPR000649">
    <property type="entry name" value="IF-2B-related"/>
</dbReference>
<name>A0A9D2PXF7_9FIRM</name>
<dbReference type="EMBL" id="DWWB01000077">
    <property type="protein sequence ID" value="HJC67551.1"/>
    <property type="molecule type" value="Genomic_DNA"/>
</dbReference>
<accession>A0A9D2PXF7</accession>
<evidence type="ECO:0000256" key="6">
    <source>
        <dbReference type="ARBA" id="ARBA00044228"/>
    </source>
</evidence>
<evidence type="ECO:0000313" key="9">
    <source>
        <dbReference type="EMBL" id="HJC67551.1"/>
    </source>
</evidence>
<evidence type="ECO:0000256" key="1">
    <source>
        <dbReference type="ARBA" id="ARBA00004514"/>
    </source>
</evidence>
<keyword evidence="2" id="KW-0963">Cytoplasm</keyword>
<dbReference type="AlphaFoldDB" id="A0A9D2PXF7"/>
<dbReference type="Pfam" id="PF01008">
    <property type="entry name" value="IF-2B"/>
    <property type="match status" value="1"/>
</dbReference>
<sequence>MLKRDEVRGLLPYKVQSQFDDIALGRVLGASRHIRMIGDMFTAVGREELPDEEKLKRCLLVGDYFKETRGKSSYAIINAINLMLGPLCKNSEVKDTGECIENSIKEYFESSKKDTQRIISCFKNIVDRKHIKTLMVYDYSSTVEKCVAALETPVEVYIPESRVIDGGKPFVKPFVTAGHKVHFIADAAMLTVIRKIDAVLIGAETFYPDGSAFNMVGSDLLAEISDLYDVPYYVLTPFLKVDMRFCQGVFKEVIEADLAQRLAEGWDESIKEKVDFHSLELVRIPPRHIEGFVTEQGLIPAAAMFQAALAYEEKVSLGGRKK</sequence>
<dbReference type="SUPFAM" id="SSF100950">
    <property type="entry name" value="NagB/RpiA/CoA transferase-like"/>
    <property type="match status" value="1"/>
</dbReference>